<organism evidence="1 2">
    <name type="scientific">Hygrophoropsis aurantiaca</name>
    <dbReference type="NCBI Taxonomy" id="72124"/>
    <lineage>
        <taxon>Eukaryota</taxon>
        <taxon>Fungi</taxon>
        <taxon>Dikarya</taxon>
        <taxon>Basidiomycota</taxon>
        <taxon>Agaricomycotina</taxon>
        <taxon>Agaricomycetes</taxon>
        <taxon>Agaricomycetidae</taxon>
        <taxon>Boletales</taxon>
        <taxon>Coniophorineae</taxon>
        <taxon>Hygrophoropsidaceae</taxon>
        <taxon>Hygrophoropsis</taxon>
    </lineage>
</organism>
<name>A0ACB8AGQ0_9AGAM</name>
<protein>
    <submittedName>
        <fullName evidence="1">Uncharacterized protein</fullName>
    </submittedName>
</protein>
<dbReference type="Proteomes" id="UP000790377">
    <property type="component" value="Unassembled WGS sequence"/>
</dbReference>
<keyword evidence="2" id="KW-1185">Reference proteome</keyword>
<proteinExistence type="predicted"/>
<comment type="caution">
    <text evidence="1">The sequence shown here is derived from an EMBL/GenBank/DDBJ whole genome shotgun (WGS) entry which is preliminary data.</text>
</comment>
<evidence type="ECO:0000313" key="2">
    <source>
        <dbReference type="Proteomes" id="UP000790377"/>
    </source>
</evidence>
<reference evidence="1" key="1">
    <citation type="journal article" date="2021" name="New Phytol.">
        <title>Evolutionary innovations through gain and loss of genes in the ectomycorrhizal Boletales.</title>
        <authorList>
            <person name="Wu G."/>
            <person name="Miyauchi S."/>
            <person name="Morin E."/>
            <person name="Kuo A."/>
            <person name="Drula E."/>
            <person name="Varga T."/>
            <person name="Kohler A."/>
            <person name="Feng B."/>
            <person name="Cao Y."/>
            <person name="Lipzen A."/>
            <person name="Daum C."/>
            <person name="Hundley H."/>
            <person name="Pangilinan J."/>
            <person name="Johnson J."/>
            <person name="Barry K."/>
            <person name="LaButti K."/>
            <person name="Ng V."/>
            <person name="Ahrendt S."/>
            <person name="Min B."/>
            <person name="Choi I.G."/>
            <person name="Park H."/>
            <person name="Plett J.M."/>
            <person name="Magnuson J."/>
            <person name="Spatafora J.W."/>
            <person name="Nagy L.G."/>
            <person name="Henrissat B."/>
            <person name="Grigoriev I.V."/>
            <person name="Yang Z.L."/>
            <person name="Xu J."/>
            <person name="Martin F.M."/>
        </authorList>
    </citation>
    <scope>NUCLEOTIDE SEQUENCE</scope>
    <source>
        <strain evidence="1">ATCC 28755</strain>
    </source>
</reference>
<sequence>MLNPNNSIGAFLVGAFVMVYLFGIVTVQTYHYYRKYPGDPLGLKVLVASIWFILVGHSITVAIGLYTVSVVKFGETAAEALASFPLGFSSSVLFSGLVPPMAQGYFVYRIHVISKRTYISTFFWVVCFVRLVADLGMAVYAIKDRGSSHNLLHEFAWLIKAILLLGAVSDTLITLTMCYYLKRERFTALERTVRTLDRLMKYTIETGVFTSLTGLTVAICYWKVDNMAWFGVYLILAEVYANALLANLNARKSHSNTDEKDHVSRRLDFLANLQARNSSFQRDLYRLESHHSSKVVADLGSGAKTSDQASRMSLAPSVSPVQGIIITVCQETQVARDDHGTLGEHSAELLHLCS</sequence>
<accession>A0ACB8AGQ0</accession>
<dbReference type="EMBL" id="MU267653">
    <property type="protein sequence ID" value="KAH7912350.1"/>
    <property type="molecule type" value="Genomic_DNA"/>
</dbReference>
<evidence type="ECO:0000313" key="1">
    <source>
        <dbReference type="EMBL" id="KAH7912350.1"/>
    </source>
</evidence>
<gene>
    <name evidence="1" type="ORF">BJ138DRAFT_798272</name>
</gene>